<evidence type="ECO:0000313" key="2">
    <source>
        <dbReference type="Proteomes" id="UP001059836"/>
    </source>
</evidence>
<dbReference type="Proteomes" id="UP001059836">
    <property type="component" value="Chromosome"/>
</dbReference>
<gene>
    <name evidence="1" type="ORF">GII31_00810</name>
</gene>
<dbReference type="PANTHER" id="PTHR38074">
    <property type="entry name" value="ALTERED INHERITANCE OF MITOCHONDRIA PROTEIN 24, MITOCHONDRIAL"/>
    <property type="match status" value="1"/>
</dbReference>
<dbReference type="InterPro" id="IPR016031">
    <property type="entry name" value="Trp_RNA-bd_attenuator-like_dom"/>
</dbReference>
<dbReference type="Gene3D" id="3.60.160.10">
    <property type="entry name" value="Mitochondrial biogenesis AIM24"/>
    <property type="match status" value="1"/>
</dbReference>
<name>A0ABX6IMT0_9ACTN</name>
<dbReference type="PANTHER" id="PTHR38074:SF1">
    <property type="entry name" value="ALTERED INHERITANCE OF MITOCHONDRIA PROTEIN 24, MITOCHONDRIAL"/>
    <property type="match status" value="1"/>
</dbReference>
<dbReference type="Pfam" id="PF01987">
    <property type="entry name" value="AIM24"/>
    <property type="match status" value="1"/>
</dbReference>
<accession>A0ABX6IMT0</accession>
<organism evidence="1 2">
    <name type="scientific">Gordonia pseudamarae</name>
    <dbReference type="NCBI Taxonomy" id="2831662"/>
    <lineage>
        <taxon>Bacteria</taxon>
        <taxon>Bacillati</taxon>
        <taxon>Actinomycetota</taxon>
        <taxon>Actinomycetes</taxon>
        <taxon>Mycobacteriales</taxon>
        <taxon>Gordoniaceae</taxon>
        <taxon>Gordonia</taxon>
    </lineage>
</organism>
<dbReference type="InterPro" id="IPR002838">
    <property type="entry name" value="AIM24"/>
</dbReference>
<reference evidence="1" key="1">
    <citation type="journal article" date="2021" name="Nat. Microbiol.">
        <title>Cocultivation of an ultrasmall environmental parasitic bacterium with lytic ability against bacteria associated with wastewater foams.</title>
        <authorList>
            <person name="Batinovic S."/>
            <person name="Rose J.J.A."/>
            <person name="Ratcliffe J."/>
            <person name="Seviour R.J."/>
            <person name="Petrovski S."/>
        </authorList>
    </citation>
    <scope>NUCLEOTIDE SEQUENCE</scope>
    <source>
        <strain evidence="1">CON9</strain>
    </source>
</reference>
<proteinExistence type="predicted"/>
<dbReference type="EMBL" id="CP045809">
    <property type="protein sequence ID" value="QHN37242.1"/>
    <property type="molecule type" value="Genomic_DNA"/>
</dbReference>
<protein>
    <submittedName>
        <fullName evidence="1">AIM24 family protein</fullName>
    </submittedName>
</protein>
<dbReference type="InterPro" id="IPR036983">
    <property type="entry name" value="AIM24_sf"/>
</dbReference>
<evidence type="ECO:0000313" key="1">
    <source>
        <dbReference type="EMBL" id="QHN37242.1"/>
    </source>
</evidence>
<dbReference type="RefSeq" id="WP_213249627.1">
    <property type="nucleotide sequence ID" value="NZ_CP045806.1"/>
</dbReference>
<keyword evidence="2" id="KW-1185">Reference proteome</keyword>
<dbReference type="SUPFAM" id="SSF51219">
    <property type="entry name" value="TRAP-like"/>
    <property type="match status" value="1"/>
</dbReference>
<sequence length="239" mass="23817">MFTAVNSKVVSVNLAHSGPVVARRGAMLFYTGQVHFQPHQVPGMGGGAGGFGGGGGFGGMAGRMLSGEHEATMIAQGSGVVHYGFRGIEALVVDLGSVGGQMRVEASRLLAYTAGVQASVVSVASGAGGQPGGGGGGLFGALRNAASGAMTGQGMFTTQLMGAGSAVLLGHGGIFELPVNPNRPVFVDPQAFVASAGQVSSTLKSAMSWRNVGRGGGESMQLECTGQGVVYVQASEQKL</sequence>